<sequence>PCVFYNVLLLLLYNSCFFFLIIPPFSFTAQPYAVYFGAHSHGPEPTSVDYARAEAKHYKFLESFLGGKEKAKEAMIYSHTKHINAFSAMLEPQEAKNMSKHADVSSLFECNTLKSHTTRTWEFLGMEKDGVVPPDSIWKKSMGEDIIIANMDTGVDPSSESFKDDGMGPIPSKWKGHCGDNDNDGSSCNRKLISMRKFYRGYEVVSNMTFDKKYVTSTDKASHGTHTLSTAGGRFVNVNYTGLSNKTAKGGAPNARVASYKVLFGRAVQTCDELAAFDEAIHDGVDVLSLSLASDDAIMYFGDGQAIGALHALKKGIVSVMAASNSGPDESTVTNLAPWVITVGASTINRTFTTYVELGNKQRLKGESISTSRIWMKNKQYPLIPIENALAGNTAIFSGKNCTSLQLAPAKVNGTIIVSPNDLNNLCVRALEEFGAAGLIFASVTKTILLSLEGTDQDNIPSVSLDDSASKAILQYIHHTKSPMAYITPVKAEISTKPAPTVGGYSSRGPNRLTPEILKPDIIAPGTYIVAAVPHLAQYKNIVRYKAITGTSMAAPHVAGVVALLKAIHPDWSPAMIKSAIMTTASTIDNTNQPIKDFDGKPATPFVMGAGHIQPNNVADPGLVYDLQMEDYLNFLCVYEQNFTEYTLSSGLVDKPFKCPKSYNLLDFNYPSITVPKLSNSVTVRRIITNVGTPGIYKVNVIEPEGISLTVEPKTLMFNKVGEKKSYMLILKAKEAKMPKNYVFGKLVWSDGKHNVASPIVVKAG</sequence>
<name>A0A2G5EZV0_AQUCA</name>
<gene>
    <name evidence="12" type="ORF">AQUCO_00300663v1</name>
</gene>
<evidence type="ECO:0000256" key="4">
    <source>
        <dbReference type="ARBA" id="ARBA00022801"/>
    </source>
</evidence>
<dbReference type="InterPro" id="IPR000209">
    <property type="entry name" value="Peptidase_S8/S53_dom"/>
</dbReference>
<feature type="domain" description="Subtilisin-like protease fibronectin type-III" evidence="11">
    <location>
        <begin position="667"/>
        <end position="762"/>
    </location>
</feature>
<evidence type="ECO:0000313" key="12">
    <source>
        <dbReference type="EMBL" id="PIA61278.1"/>
    </source>
</evidence>
<dbReference type="InterPro" id="IPR041469">
    <property type="entry name" value="Subtilisin-like_FN3"/>
</dbReference>
<feature type="transmembrane region" description="Helical" evidence="8">
    <location>
        <begin position="7"/>
        <end position="27"/>
    </location>
</feature>
<dbReference type="InParanoid" id="A0A2G5EZV0"/>
<dbReference type="GO" id="GO:0006508">
    <property type="term" value="P:proteolysis"/>
    <property type="evidence" value="ECO:0007669"/>
    <property type="project" value="UniProtKB-KW"/>
</dbReference>
<dbReference type="InterPro" id="IPR010259">
    <property type="entry name" value="S8pro/Inhibitor_I9"/>
</dbReference>
<evidence type="ECO:0000256" key="8">
    <source>
        <dbReference type="SAM" id="Phobius"/>
    </source>
</evidence>
<dbReference type="InterPro" id="IPR037045">
    <property type="entry name" value="S8pro/Inhibitor_I9_sf"/>
</dbReference>
<protein>
    <recommendedName>
        <fullName evidence="14">Subtilisin-like protease fibronectin type-III domain-containing protein</fullName>
    </recommendedName>
</protein>
<reference evidence="12 13" key="1">
    <citation type="submission" date="2017-09" db="EMBL/GenBank/DDBJ databases">
        <title>WGS assembly of Aquilegia coerulea Goldsmith.</title>
        <authorList>
            <person name="Hodges S."/>
            <person name="Kramer E."/>
            <person name="Nordborg M."/>
            <person name="Tomkins J."/>
            <person name="Borevitz J."/>
            <person name="Derieg N."/>
            <person name="Yan J."/>
            <person name="Mihaltcheva S."/>
            <person name="Hayes R.D."/>
            <person name="Rokhsar D."/>
        </authorList>
    </citation>
    <scope>NUCLEOTIDE SEQUENCE [LARGE SCALE GENOMIC DNA]</scope>
    <source>
        <strain evidence="13">cv. Goldsmith</strain>
    </source>
</reference>
<keyword evidence="2 7" id="KW-0645">Protease</keyword>
<dbReference type="InterPro" id="IPR036852">
    <property type="entry name" value="Peptidase_S8/S53_dom_sf"/>
</dbReference>
<keyword evidence="5 7" id="KW-0720">Serine protease</keyword>
<keyword evidence="8" id="KW-1133">Transmembrane helix</keyword>
<dbReference type="Pfam" id="PF05922">
    <property type="entry name" value="Inhibitor_I9"/>
    <property type="match status" value="1"/>
</dbReference>
<evidence type="ECO:0000256" key="7">
    <source>
        <dbReference type="PROSITE-ProRule" id="PRU01240"/>
    </source>
</evidence>
<feature type="active site" description="Charge relay system" evidence="6 7">
    <location>
        <position position="152"/>
    </location>
</feature>
<dbReference type="InterPro" id="IPR034197">
    <property type="entry name" value="Peptidases_S8_3"/>
</dbReference>
<dbReference type="GO" id="GO:0004252">
    <property type="term" value="F:serine-type endopeptidase activity"/>
    <property type="evidence" value="ECO:0007669"/>
    <property type="project" value="UniProtKB-UniRule"/>
</dbReference>
<dbReference type="CDD" id="cd02120">
    <property type="entry name" value="PA_subtilisin_like"/>
    <property type="match status" value="1"/>
</dbReference>
<dbReference type="Gene3D" id="3.50.30.30">
    <property type="match status" value="1"/>
</dbReference>
<evidence type="ECO:0000313" key="13">
    <source>
        <dbReference type="Proteomes" id="UP000230069"/>
    </source>
</evidence>
<dbReference type="PRINTS" id="PR00723">
    <property type="entry name" value="SUBTILISIN"/>
</dbReference>
<feature type="domain" description="Inhibitor I9" evidence="10">
    <location>
        <begin position="32"/>
        <end position="109"/>
    </location>
</feature>
<dbReference type="FunFam" id="2.60.40.2310:FF:000001">
    <property type="entry name" value="Subtilisin-like protease SBT1.5"/>
    <property type="match status" value="1"/>
</dbReference>
<feature type="non-terminal residue" evidence="12">
    <location>
        <position position="1"/>
    </location>
</feature>
<dbReference type="EMBL" id="KZ305020">
    <property type="protein sequence ID" value="PIA61278.1"/>
    <property type="molecule type" value="Genomic_DNA"/>
</dbReference>
<evidence type="ECO:0000256" key="3">
    <source>
        <dbReference type="ARBA" id="ARBA00022729"/>
    </source>
</evidence>
<accession>A0A2G5EZV0</accession>
<keyword evidence="8" id="KW-0472">Membrane</keyword>
<evidence type="ECO:0000256" key="1">
    <source>
        <dbReference type="ARBA" id="ARBA00011073"/>
    </source>
</evidence>
<dbReference type="InterPro" id="IPR023828">
    <property type="entry name" value="Peptidase_S8_Ser-AS"/>
</dbReference>
<evidence type="ECO:0000259" key="9">
    <source>
        <dbReference type="Pfam" id="PF00082"/>
    </source>
</evidence>
<comment type="similarity">
    <text evidence="1 7">Belongs to the peptidase S8 family.</text>
</comment>
<evidence type="ECO:0000256" key="5">
    <source>
        <dbReference type="ARBA" id="ARBA00022825"/>
    </source>
</evidence>
<dbReference type="InterPro" id="IPR045051">
    <property type="entry name" value="SBT"/>
</dbReference>
<dbReference type="Gene3D" id="3.30.70.80">
    <property type="entry name" value="Peptidase S8 propeptide/proteinase inhibitor I9"/>
    <property type="match status" value="1"/>
</dbReference>
<dbReference type="Pfam" id="PF17766">
    <property type="entry name" value="fn3_6"/>
    <property type="match status" value="1"/>
</dbReference>
<dbReference type="PANTHER" id="PTHR10795">
    <property type="entry name" value="PROPROTEIN CONVERTASE SUBTILISIN/KEXIN"/>
    <property type="match status" value="1"/>
</dbReference>
<keyword evidence="3" id="KW-0732">Signal</keyword>
<dbReference type="Gene3D" id="3.40.50.200">
    <property type="entry name" value="Peptidase S8/S53 domain"/>
    <property type="match status" value="1"/>
</dbReference>
<evidence type="ECO:0008006" key="14">
    <source>
        <dbReference type="Google" id="ProtNLM"/>
    </source>
</evidence>
<evidence type="ECO:0000256" key="6">
    <source>
        <dbReference type="PIRSR" id="PIRSR615500-1"/>
    </source>
</evidence>
<organism evidence="12 13">
    <name type="scientific">Aquilegia coerulea</name>
    <name type="common">Rocky mountain columbine</name>
    <dbReference type="NCBI Taxonomy" id="218851"/>
    <lineage>
        <taxon>Eukaryota</taxon>
        <taxon>Viridiplantae</taxon>
        <taxon>Streptophyta</taxon>
        <taxon>Embryophyta</taxon>
        <taxon>Tracheophyta</taxon>
        <taxon>Spermatophyta</taxon>
        <taxon>Magnoliopsida</taxon>
        <taxon>Ranunculales</taxon>
        <taxon>Ranunculaceae</taxon>
        <taxon>Thalictroideae</taxon>
        <taxon>Aquilegia</taxon>
    </lineage>
</organism>
<evidence type="ECO:0000259" key="10">
    <source>
        <dbReference type="Pfam" id="PF05922"/>
    </source>
</evidence>
<evidence type="ECO:0000256" key="2">
    <source>
        <dbReference type="ARBA" id="ARBA00022670"/>
    </source>
</evidence>
<keyword evidence="4 7" id="KW-0378">Hydrolase</keyword>
<evidence type="ECO:0000259" key="11">
    <source>
        <dbReference type="Pfam" id="PF17766"/>
    </source>
</evidence>
<dbReference type="Pfam" id="PF00082">
    <property type="entry name" value="Peptidase_S8"/>
    <property type="match status" value="1"/>
</dbReference>
<feature type="active site" description="Charge relay system" evidence="6 7">
    <location>
        <position position="552"/>
    </location>
</feature>
<dbReference type="CDD" id="cd04852">
    <property type="entry name" value="Peptidases_S8_3"/>
    <property type="match status" value="1"/>
</dbReference>
<dbReference type="PROSITE" id="PS51892">
    <property type="entry name" value="SUBTILASE"/>
    <property type="match status" value="1"/>
</dbReference>
<dbReference type="Proteomes" id="UP000230069">
    <property type="component" value="Unassembled WGS sequence"/>
</dbReference>
<proteinExistence type="inferred from homology"/>
<feature type="domain" description="Peptidase S8/S53" evidence="9">
    <location>
        <begin position="143"/>
        <end position="591"/>
    </location>
</feature>
<dbReference type="Gene3D" id="2.60.40.2310">
    <property type="match status" value="1"/>
</dbReference>
<dbReference type="InterPro" id="IPR015500">
    <property type="entry name" value="Peptidase_S8_subtilisin-rel"/>
</dbReference>
<dbReference type="PROSITE" id="PS00138">
    <property type="entry name" value="SUBTILASE_SER"/>
    <property type="match status" value="1"/>
</dbReference>
<keyword evidence="13" id="KW-1185">Reference proteome</keyword>
<dbReference type="OrthoDB" id="206201at2759"/>
<dbReference type="AlphaFoldDB" id="A0A2G5EZV0"/>
<dbReference type="SUPFAM" id="SSF52743">
    <property type="entry name" value="Subtilisin-like"/>
    <property type="match status" value="1"/>
</dbReference>
<feature type="active site" description="Charge relay system" evidence="6 7">
    <location>
        <position position="223"/>
    </location>
</feature>
<keyword evidence="8" id="KW-0812">Transmembrane</keyword>